<comment type="caution">
    <text evidence="2">The sequence shown here is derived from an EMBL/GenBank/DDBJ whole genome shotgun (WGS) entry which is preliminary data.</text>
</comment>
<feature type="transmembrane region" description="Helical" evidence="1">
    <location>
        <begin position="6"/>
        <end position="23"/>
    </location>
</feature>
<feature type="transmembrane region" description="Helical" evidence="1">
    <location>
        <begin position="54"/>
        <end position="70"/>
    </location>
</feature>
<gene>
    <name evidence="2" type="ORF">DES51_103168</name>
</gene>
<keyword evidence="1" id="KW-0472">Membrane</keyword>
<feature type="transmembrane region" description="Helical" evidence="1">
    <location>
        <begin position="30"/>
        <end position="48"/>
    </location>
</feature>
<dbReference type="EMBL" id="QJKH01000003">
    <property type="protein sequence ID" value="PXX80573.1"/>
    <property type="molecule type" value="Genomic_DNA"/>
</dbReference>
<keyword evidence="1" id="KW-0812">Transmembrane</keyword>
<protein>
    <submittedName>
        <fullName evidence="2">Uncharacterized protein</fullName>
    </submittedName>
</protein>
<organism evidence="2 3">
    <name type="scientific">Dielma fastidiosa</name>
    <dbReference type="NCBI Taxonomy" id="1034346"/>
    <lineage>
        <taxon>Bacteria</taxon>
        <taxon>Bacillati</taxon>
        <taxon>Bacillota</taxon>
        <taxon>Erysipelotrichia</taxon>
        <taxon>Erysipelotrichales</taxon>
        <taxon>Erysipelotrichaceae</taxon>
        <taxon>Dielma</taxon>
    </lineage>
</organism>
<keyword evidence="3" id="KW-1185">Reference proteome</keyword>
<dbReference type="Proteomes" id="UP000247612">
    <property type="component" value="Unassembled WGS sequence"/>
</dbReference>
<evidence type="ECO:0000256" key="1">
    <source>
        <dbReference type="SAM" id="Phobius"/>
    </source>
</evidence>
<keyword evidence="1" id="KW-1133">Transmembrane helix</keyword>
<evidence type="ECO:0000313" key="3">
    <source>
        <dbReference type="Proteomes" id="UP000247612"/>
    </source>
</evidence>
<dbReference type="STRING" id="1034346.GCA_000313565_02010"/>
<dbReference type="AlphaFoldDB" id="A0A318L519"/>
<proteinExistence type="predicted"/>
<evidence type="ECO:0000313" key="2">
    <source>
        <dbReference type="EMBL" id="PXX80573.1"/>
    </source>
</evidence>
<accession>A0A318L519</accession>
<name>A0A318L519_9FIRM</name>
<dbReference type="RefSeq" id="WP_022938314.1">
    <property type="nucleotide sequence ID" value="NZ_CABKRQ010000005.1"/>
</dbReference>
<reference evidence="2 3" key="1">
    <citation type="submission" date="2018-05" db="EMBL/GenBank/DDBJ databases">
        <title>Genomic Encyclopedia of Type Strains, Phase IV (KMG-IV): sequencing the most valuable type-strain genomes for metagenomic binning, comparative biology and taxonomic classification.</title>
        <authorList>
            <person name="Goeker M."/>
        </authorList>
    </citation>
    <scope>NUCLEOTIDE SEQUENCE [LARGE SCALE GENOMIC DNA]</scope>
    <source>
        <strain evidence="2 3">JC118</strain>
    </source>
</reference>
<sequence length="73" mass="8526">MNRYFYSFLKDIYIIVLFISCMLKLSKKANLILLAVVDGIVLILIFTFFEPSDLWFVIGCGIISHLEAFFNRK</sequence>